<dbReference type="STRING" id="1770058.A3840_08920"/>
<feature type="transmembrane region" description="Helical" evidence="7">
    <location>
        <begin position="310"/>
        <end position="337"/>
    </location>
</feature>
<gene>
    <name evidence="9" type="ORF">A3840_08920</name>
</gene>
<feature type="transmembrane region" description="Helical" evidence="7">
    <location>
        <begin position="274"/>
        <end position="298"/>
    </location>
</feature>
<keyword evidence="4 7" id="KW-0812">Transmembrane</keyword>
<dbReference type="InterPro" id="IPR035906">
    <property type="entry name" value="MetI-like_sf"/>
</dbReference>
<protein>
    <recommendedName>
        <fullName evidence="8">ABC transmembrane type-1 domain-containing protein</fullName>
    </recommendedName>
</protein>
<dbReference type="Proteomes" id="UP000078389">
    <property type="component" value="Unassembled WGS sequence"/>
</dbReference>
<feature type="domain" description="ABC transmembrane type-1" evidence="8">
    <location>
        <begin position="315"/>
        <end position="519"/>
    </location>
</feature>
<accession>A0A178HYS4</accession>
<feature type="transmembrane region" description="Helical" evidence="7">
    <location>
        <begin position="127"/>
        <end position="149"/>
    </location>
</feature>
<dbReference type="PROSITE" id="PS50928">
    <property type="entry name" value="ABC_TM1"/>
    <property type="match status" value="2"/>
</dbReference>
<feature type="domain" description="ABC transmembrane type-1" evidence="8">
    <location>
        <begin position="37"/>
        <end position="244"/>
    </location>
</feature>
<comment type="caution">
    <text evidence="9">The sequence shown here is derived from an EMBL/GenBank/DDBJ whole genome shotgun (WGS) entry which is preliminary data.</text>
</comment>
<feature type="transmembrane region" description="Helical" evidence="7">
    <location>
        <begin position="449"/>
        <end position="468"/>
    </location>
</feature>
<evidence type="ECO:0000256" key="7">
    <source>
        <dbReference type="RuleBase" id="RU363032"/>
    </source>
</evidence>
<keyword evidence="6 7" id="KW-0472">Membrane</keyword>
<feature type="transmembrane region" description="Helical" evidence="7">
    <location>
        <begin position="75"/>
        <end position="93"/>
    </location>
</feature>
<dbReference type="PANTHER" id="PTHR30183:SF2">
    <property type="entry name" value="IRON UTILIZATION PROTEIN"/>
    <property type="match status" value="1"/>
</dbReference>
<evidence type="ECO:0000313" key="9">
    <source>
        <dbReference type="EMBL" id="OAM77620.1"/>
    </source>
</evidence>
<feature type="transmembrane region" description="Helical" evidence="7">
    <location>
        <begin position="389"/>
        <end position="412"/>
    </location>
</feature>
<evidence type="ECO:0000256" key="1">
    <source>
        <dbReference type="ARBA" id="ARBA00004651"/>
    </source>
</evidence>
<dbReference type="AlphaFoldDB" id="A0A178HYS4"/>
<comment type="similarity">
    <text evidence="7">Belongs to the binding-protein-dependent transport system permease family.</text>
</comment>
<sequence length="528" mass="56662">MLVLVVGVPIIWLTIAAFGALGTGSNGLTATMLPTALRETGLLMISVGLITGAAGLAAAWLVTHYDFPLRRFFDWALVLPLAVPTYLAAYAYVEFLDFTGPIQTLIREITGATTVRDYWFPNIKSNWGAVLVLSAVLYPYTYVACRAFFLMQSTSLSIAARTLGANGARTFFSVVLPISRPALVVGMTLAMMEVVNDLGAVQYFGVNSITAIIYSTWINRSDFGGAAQLAVTVVLVIGLLIIAEQRARRNRAYSAQRDSRVPPAREILTGRRRVLALAFCTALFGFGFGIPAGELFYLSVRLYHPETLALMVNALVPTISLAGAGAVVTVAFGLLAARLGERPGTTSGLIRIATLGYAIPGTVLALGLLQPLGQADLWFNRMTMALFDWRPGLILSGSMAALVYVYAIRFLAVSHSTLDAAMRKRGRAMLDASRALGASRMRTFLRIDLPTLSPAILSAAMLVFVEIVKELPATLLLRPLGVETLATLIYSRANVGLFAQAALPALCIVLAGTIPVILASWAGDRRKV</sequence>
<keyword evidence="5 7" id="KW-1133">Transmembrane helix</keyword>
<evidence type="ECO:0000256" key="4">
    <source>
        <dbReference type="ARBA" id="ARBA00022692"/>
    </source>
</evidence>
<feature type="transmembrane region" description="Helical" evidence="7">
    <location>
        <begin position="170"/>
        <end position="192"/>
    </location>
</feature>
<keyword evidence="3" id="KW-1003">Cell membrane</keyword>
<dbReference type="EMBL" id="LVVY01000080">
    <property type="protein sequence ID" value="OAM77620.1"/>
    <property type="molecule type" value="Genomic_DNA"/>
</dbReference>
<keyword evidence="10" id="KW-1185">Reference proteome</keyword>
<dbReference type="CDD" id="cd06261">
    <property type="entry name" value="TM_PBP2"/>
    <property type="match status" value="2"/>
</dbReference>
<feature type="transmembrane region" description="Helical" evidence="7">
    <location>
        <begin position="497"/>
        <end position="522"/>
    </location>
</feature>
<comment type="subcellular location">
    <subcellularLocation>
        <location evidence="1 7">Cell membrane</location>
        <topology evidence="1 7">Multi-pass membrane protein</topology>
    </subcellularLocation>
</comment>
<organism evidence="9 10">
    <name type="scientific">Devosia elaeis</name>
    <dbReference type="NCBI Taxonomy" id="1770058"/>
    <lineage>
        <taxon>Bacteria</taxon>
        <taxon>Pseudomonadati</taxon>
        <taxon>Pseudomonadota</taxon>
        <taxon>Alphaproteobacteria</taxon>
        <taxon>Hyphomicrobiales</taxon>
        <taxon>Devosiaceae</taxon>
        <taxon>Devosia</taxon>
    </lineage>
</organism>
<evidence type="ECO:0000313" key="10">
    <source>
        <dbReference type="Proteomes" id="UP000078389"/>
    </source>
</evidence>
<dbReference type="GO" id="GO:0055085">
    <property type="term" value="P:transmembrane transport"/>
    <property type="evidence" value="ECO:0007669"/>
    <property type="project" value="InterPro"/>
</dbReference>
<proteinExistence type="inferred from homology"/>
<keyword evidence="2 7" id="KW-0813">Transport</keyword>
<evidence type="ECO:0000256" key="6">
    <source>
        <dbReference type="ARBA" id="ARBA00023136"/>
    </source>
</evidence>
<dbReference type="Gene3D" id="1.10.3720.10">
    <property type="entry name" value="MetI-like"/>
    <property type="match status" value="2"/>
</dbReference>
<evidence type="ECO:0000256" key="5">
    <source>
        <dbReference type="ARBA" id="ARBA00022989"/>
    </source>
</evidence>
<evidence type="ECO:0000256" key="3">
    <source>
        <dbReference type="ARBA" id="ARBA00022475"/>
    </source>
</evidence>
<reference evidence="9 10" key="1">
    <citation type="submission" date="2016-03" db="EMBL/GenBank/DDBJ databases">
        <title>Genome sequencing of Devosia sp. S37.</title>
        <authorList>
            <person name="Mohd Nor M."/>
        </authorList>
    </citation>
    <scope>NUCLEOTIDE SEQUENCE [LARGE SCALE GENOMIC DNA]</scope>
    <source>
        <strain evidence="9 10">S37</strain>
    </source>
</reference>
<dbReference type="Pfam" id="PF00528">
    <property type="entry name" value="BPD_transp_1"/>
    <property type="match status" value="2"/>
</dbReference>
<evidence type="ECO:0000256" key="2">
    <source>
        <dbReference type="ARBA" id="ARBA00022448"/>
    </source>
</evidence>
<name>A0A178HYS4_9HYPH</name>
<dbReference type="GO" id="GO:0005886">
    <property type="term" value="C:plasma membrane"/>
    <property type="evidence" value="ECO:0007669"/>
    <property type="project" value="UniProtKB-SubCell"/>
</dbReference>
<dbReference type="PANTHER" id="PTHR30183">
    <property type="entry name" value="MOLYBDENUM TRANSPORT SYSTEM PERMEASE PROTEIN MODB"/>
    <property type="match status" value="1"/>
</dbReference>
<evidence type="ECO:0000259" key="8">
    <source>
        <dbReference type="PROSITE" id="PS50928"/>
    </source>
</evidence>
<dbReference type="InterPro" id="IPR000515">
    <property type="entry name" value="MetI-like"/>
</dbReference>
<dbReference type="SUPFAM" id="SSF161098">
    <property type="entry name" value="MetI-like"/>
    <property type="match status" value="2"/>
</dbReference>
<feature type="transmembrane region" description="Helical" evidence="7">
    <location>
        <begin position="41"/>
        <end position="63"/>
    </location>
</feature>
<feature type="transmembrane region" description="Helical" evidence="7">
    <location>
        <begin position="223"/>
        <end position="243"/>
    </location>
</feature>
<feature type="transmembrane region" description="Helical" evidence="7">
    <location>
        <begin position="349"/>
        <end position="369"/>
    </location>
</feature>